<feature type="signal peptide" evidence="3">
    <location>
        <begin position="1"/>
        <end position="24"/>
    </location>
</feature>
<dbReference type="PANTHER" id="PTHR42837">
    <property type="entry name" value="REGULATOR OF SIGMA-E PROTEASE RSEP"/>
    <property type="match status" value="1"/>
</dbReference>
<keyword evidence="6" id="KW-1185">Reference proteome</keyword>
<feature type="chain" id="PRO_5035256473" description="PDZ domain-containing protein" evidence="3">
    <location>
        <begin position="25"/>
        <end position="354"/>
    </location>
</feature>
<dbReference type="Gene3D" id="2.30.42.10">
    <property type="match status" value="2"/>
</dbReference>
<dbReference type="GO" id="GO:0004222">
    <property type="term" value="F:metalloendopeptidase activity"/>
    <property type="evidence" value="ECO:0007669"/>
    <property type="project" value="InterPro"/>
</dbReference>
<dbReference type="SMART" id="SM00228">
    <property type="entry name" value="PDZ"/>
    <property type="match status" value="2"/>
</dbReference>
<dbReference type="AlphaFoldDB" id="A0A8J2XU27"/>
<reference evidence="5" key="2">
    <citation type="submission" date="2020-09" db="EMBL/GenBank/DDBJ databases">
        <authorList>
            <person name="Sun Q."/>
            <person name="Zhou Y."/>
        </authorList>
    </citation>
    <scope>NUCLEOTIDE SEQUENCE</scope>
    <source>
        <strain evidence="5">CGMCC 1.15448</strain>
    </source>
</reference>
<evidence type="ECO:0000256" key="2">
    <source>
        <dbReference type="SAM" id="MobiDB-lite"/>
    </source>
</evidence>
<keyword evidence="3" id="KW-0732">Signal</keyword>
<evidence type="ECO:0000259" key="4">
    <source>
        <dbReference type="PROSITE" id="PS50106"/>
    </source>
</evidence>
<feature type="region of interest" description="Disordered" evidence="2">
    <location>
        <begin position="138"/>
        <end position="158"/>
    </location>
</feature>
<feature type="domain" description="PDZ" evidence="4">
    <location>
        <begin position="263"/>
        <end position="334"/>
    </location>
</feature>
<dbReference type="SUPFAM" id="SSF50156">
    <property type="entry name" value="PDZ domain-like"/>
    <property type="match status" value="2"/>
</dbReference>
<dbReference type="Proteomes" id="UP000607559">
    <property type="component" value="Unassembled WGS sequence"/>
</dbReference>
<dbReference type="GO" id="GO:0016020">
    <property type="term" value="C:membrane"/>
    <property type="evidence" value="ECO:0007669"/>
    <property type="project" value="InterPro"/>
</dbReference>
<evidence type="ECO:0000313" key="6">
    <source>
        <dbReference type="Proteomes" id="UP000607559"/>
    </source>
</evidence>
<dbReference type="EMBL" id="BMJC01000003">
    <property type="protein sequence ID" value="GGB08100.1"/>
    <property type="molecule type" value="Genomic_DNA"/>
</dbReference>
<comment type="cofactor">
    <cofactor evidence="1">
        <name>Zn(2+)</name>
        <dbReference type="ChEBI" id="CHEBI:29105"/>
    </cofactor>
</comment>
<dbReference type="Pfam" id="PF13180">
    <property type="entry name" value="PDZ_2"/>
    <property type="match status" value="2"/>
</dbReference>
<evidence type="ECO:0000313" key="5">
    <source>
        <dbReference type="EMBL" id="GGB08100.1"/>
    </source>
</evidence>
<gene>
    <name evidence="5" type="ORF">GCM10011511_34560</name>
</gene>
<dbReference type="PANTHER" id="PTHR42837:SF2">
    <property type="entry name" value="MEMBRANE METALLOPROTEASE ARASP2, CHLOROPLASTIC-RELATED"/>
    <property type="match status" value="1"/>
</dbReference>
<feature type="domain" description="PDZ" evidence="4">
    <location>
        <begin position="135"/>
        <end position="206"/>
    </location>
</feature>
<protein>
    <recommendedName>
        <fullName evidence="4">PDZ domain-containing protein</fullName>
    </recommendedName>
</protein>
<name>A0A8J2XU27_9BACT</name>
<reference evidence="5" key="1">
    <citation type="journal article" date="2014" name="Int. J. Syst. Evol. Microbiol.">
        <title>Complete genome sequence of Corynebacterium casei LMG S-19264T (=DSM 44701T), isolated from a smear-ripened cheese.</title>
        <authorList>
            <consortium name="US DOE Joint Genome Institute (JGI-PGF)"/>
            <person name="Walter F."/>
            <person name="Albersmeier A."/>
            <person name="Kalinowski J."/>
            <person name="Ruckert C."/>
        </authorList>
    </citation>
    <scope>NUCLEOTIDE SEQUENCE</scope>
    <source>
        <strain evidence="5">CGMCC 1.15448</strain>
    </source>
</reference>
<dbReference type="InterPro" id="IPR036034">
    <property type="entry name" value="PDZ_sf"/>
</dbReference>
<dbReference type="InterPro" id="IPR001478">
    <property type="entry name" value="PDZ"/>
</dbReference>
<comment type="caution">
    <text evidence="5">The sequence shown here is derived from an EMBL/GenBank/DDBJ whole genome shotgun (WGS) entry which is preliminary data.</text>
</comment>
<evidence type="ECO:0000256" key="1">
    <source>
        <dbReference type="ARBA" id="ARBA00001947"/>
    </source>
</evidence>
<dbReference type="RefSeq" id="WP_188933867.1">
    <property type="nucleotide sequence ID" value="NZ_BMJC01000003.1"/>
</dbReference>
<dbReference type="InterPro" id="IPR004387">
    <property type="entry name" value="Pept_M50_Zn"/>
</dbReference>
<accession>A0A8J2XU27</accession>
<sequence length="354" mass="38696">MNKQLLKITGLAALALLLHTSGFAQDNLSTEREDNDTTPGRSHTLEEITIRHKGDKDSKVTIEIKNGEVFINGKPSSEYKDDNLTITKRKFKTMGDGDMLLYGDDGAIAMNPFRNRSGAWSYNGKTKTLPNHAFLGVTTQKPENGPAGAKVGEVSEGSAADKAGLKEGDLITKVDAKTIDGPSALSETIHTYKPGDKVAITFQRDGKEQKVTAELGKSNADAFKLYGMDGRNFDFGNNPDFRQFYKVMPRGYNFNFSDNQLRLGIHAQDTEDGKGVKVLDVDDESAAAKAGIKEGDIITRFDGKEVNSATTLAEMARASKEDKTKSTVKVNLLRDGKPMEVEVKTPRKLRTADL</sequence>
<dbReference type="PROSITE" id="PS50106">
    <property type="entry name" value="PDZ"/>
    <property type="match status" value="2"/>
</dbReference>
<organism evidence="5 6">
    <name type="scientific">Puia dinghuensis</name>
    <dbReference type="NCBI Taxonomy" id="1792502"/>
    <lineage>
        <taxon>Bacteria</taxon>
        <taxon>Pseudomonadati</taxon>
        <taxon>Bacteroidota</taxon>
        <taxon>Chitinophagia</taxon>
        <taxon>Chitinophagales</taxon>
        <taxon>Chitinophagaceae</taxon>
        <taxon>Puia</taxon>
    </lineage>
</organism>
<dbReference type="GO" id="GO:0006508">
    <property type="term" value="P:proteolysis"/>
    <property type="evidence" value="ECO:0007669"/>
    <property type="project" value="InterPro"/>
</dbReference>
<evidence type="ECO:0000256" key="3">
    <source>
        <dbReference type="SAM" id="SignalP"/>
    </source>
</evidence>
<proteinExistence type="predicted"/>
<dbReference type="CDD" id="cd06779">
    <property type="entry name" value="cpPDZ_Deg_HtrA-like"/>
    <property type="match status" value="1"/>
</dbReference>